<dbReference type="AlphaFoldDB" id="A0A0C1JPS0"/>
<dbReference type="PATRIC" id="fig|362787.3.peg.811"/>
<evidence type="ECO:0000313" key="2">
    <source>
        <dbReference type="EMBL" id="KIC72521.1"/>
    </source>
</evidence>
<dbReference type="RefSeq" id="WP_039357597.1">
    <property type="nucleotide sequence ID" value="NZ_JSAN01000053.1"/>
</dbReference>
<protein>
    <submittedName>
        <fullName evidence="2">Uncharacterized protein</fullName>
    </submittedName>
</protein>
<gene>
    <name evidence="2" type="ORF">DB44_CG00100</name>
</gene>
<dbReference type="EMBL" id="JSAN01000053">
    <property type="protein sequence ID" value="KIC72521.1"/>
    <property type="molecule type" value="Genomic_DNA"/>
</dbReference>
<organism evidence="2 3">
    <name type="scientific">Candidatus Protochlamydia amoebophila</name>
    <dbReference type="NCBI Taxonomy" id="362787"/>
    <lineage>
        <taxon>Bacteria</taxon>
        <taxon>Pseudomonadati</taxon>
        <taxon>Chlamydiota</taxon>
        <taxon>Chlamydiia</taxon>
        <taxon>Parachlamydiales</taxon>
        <taxon>Parachlamydiaceae</taxon>
        <taxon>Candidatus Protochlamydia</taxon>
    </lineage>
</organism>
<dbReference type="Proteomes" id="UP000031465">
    <property type="component" value="Unassembled WGS sequence"/>
</dbReference>
<proteinExistence type="predicted"/>
<feature type="compositionally biased region" description="Polar residues" evidence="1">
    <location>
        <begin position="18"/>
        <end position="34"/>
    </location>
</feature>
<comment type="caution">
    <text evidence="2">The sequence shown here is derived from an EMBL/GenBank/DDBJ whole genome shotgun (WGS) entry which is preliminary data.</text>
</comment>
<accession>A0A0C1JPS0</accession>
<name>A0A0C1JPS0_9BACT</name>
<reference evidence="2 3" key="1">
    <citation type="journal article" date="2014" name="Mol. Biol. Evol.">
        <title>Massive expansion of Ubiquitination-related gene families within the Chlamydiae.</title>
        <authorList>
            <person name="Domman D."/>
            <person name="Collingro A."/>
            <person name="Lagkouvardos I."/>
            <person name="Gehre L."/>
            <person name="Weinmaier T."/>
            <person name="Rattei T."/>
            <person name="Subtil A."/>
            <person name="Horn M."/>
        </authorList>
    </citation>
    <scope>NUCLEOTIDE SEQUENCE [LARGE SCALE GENOMIC DNA]</scope>
    <source>
        <strain evidence="2 3">EI2</strain>
    </source>
</reference>
<evidence type="ECO:0000313" key="3">
    <source>
        <dbReference type="Proteomes" id="UP000031465"/>
    </source>
</evidence>
<feature type="compositionally biased region" description="Basic and acidic residues" evidence="1">
    <location>
        <begin position="36"/>
        <end position="48"/>
    </location>
</feature>
<sequence length="402" mass="46233">MLTGDYNHRPISIRSPELPSNSANPNAFQESQNVEKGAEQLGKEEDKEKKLGEVSQFVDTYKMRQNIINFQTTLGEILVTDMENAPLLPKEMALNPTQFNTFINTAIVDIPLSEAAAKSPINYKSMVNSIDSYKEKLGAKSDEARPDLKLNETFLFFSMNIIRNFVSKALRNNWAPPTLWNLVGKKIGLKAEGMSKYEYISLMVQGCAKVKDNLDEIKRRLIDDDNPHQFVQEISGLYIHTGLNSAQTLIESIEGTLKILEEQFAYHESQGTLEKFFNEAFDDGNICFEARARHLQEYASIQPTEKEDEIADVKLILDYTKESSFEKIFEEEIKVFREKKIREGSLSSIDTPKADEFEDYLVEERKIYEIEGKDSMEEIRPFRQADVERLIAYFRNEIMILE</sequence>
<feature type="region of interest" description="Disordered" evidence="1">
    <location>
        <begin position="1"/>
        <end position="48"/>
    </location>
</feature>
<evidence type="ECO:0000256" key="1">
    <source>
        <dbReference type="SAM" id="MobiDB-lite"/>
    </source>
</evidence>